<evidence type="ECO:0000313" key="5">
    <source>
        <dbReference type="EMBL" id="AVO41663.1"/>
    </source>
</evidence>
<dbReference type="PANTHER" id="PTHR45138:SF9">
    <property type="entry name" value="DIGUANYLATE CYCLASE DGCM-RELATED"/>
    <property type="match status" value="1"/>
</dbReference>
<dbReference type="Gene3D" id="3.30.70.270">
    <property type="match status" value="1"/>
</dbReference>
<dbReference type="CDD" id="cd01949">
    <property type="entry name" value="GGDEF"/>
    <property type="match status" value="1"/>
</dbReference>
<feature type="domain" description="GGDEF" evidence="4">
    <location>
        <begin position="273"/>
        <end position="405"/>
    </location>
</feature>
<dbReference type="InterPro" id="IPR000160">
    <property type="entry name" value="GGDEF_dom"/>
</dbReference>
<accession>A0A2S0N176</accession>
<keyword evidence="3" id="KW-0472">Membrane</keyword>
<dbReference type="OrthoDB" id="9813903at2"/>
<dbReference type="InterPro" id="IPR050469">
    <property type="entry name" value="Diguanylate_Cyclase"/>
</dbReference>
<dbReference type="Pfam" id="PF00990">
    <property type="entry name" value="GGDEF"/>
    <property type="match status" value="1"/>
</dbReference>
<dbReference type="FunFam" id="3.30.70.270:FF:000001">
    <property type="entry name" value="Diguanylate cyclase domain protein"/>
    <property type="match status" value="1"/>
</dbReference>
<dbReference type="EC" id="2.7.7.65" evidence="1"/>
<dbReference type="SUPFAM" id="SSF55073">
    <property type="entry name" value="Nucleotide cyclase"/>
    <property type="match status" value="1"/>
</dbReference>
<dbReference type="EMBL" id="CP027669">
    <property type="protein sequence ID" value="AVO41663.1"/>
    <property type="molecule type" value="Genomic_DNA"/>
</dbReference>
<feature type="transmembrane region" description="Helical" evidence="3">
    <location>
        <begin position="181"/>
        <end position="201"/>
    </location>
</feature>
<name>A0A2S0N176_9BURK</name>
<dbReference type="AlphaFoldDB" id="A0A2S0N176"/>
<sequence>MWGAMPSAHSETRVVPLPERVSPLSGEFVDAALEQAFRESTLARVLSQQRTGLVLWAALMIVFVVPDYLALGAVPSFWVLAVYRGVFALLLLATVEAFRRKPALALHGHLLMGLALLGYPFFFLLYGLRPEIRSFNTGAIMVIQLMLFLFVPVRVTLAAPVALFGAVGATLGVWLTTTEVFVKVGTAFLVALPAVLGYAAALRQQKTERQEYLLRRQLQDANRELQDEVARRVALQDELERHASTDLLTGLPNRRALAERFATESARAQRRSEPLSLAMLDLDHFKRVNDTHGHAGGDAVLNAVGEMCLRSFRGVDMAARVGGEEFAVMLPDANVQQAGAVMQRFIDQLAATPTTVGNQAVRVTATAGVAQQQPGEDLNVLMARADAALYIGKQAGRNRVVLAPPAGSASASG</sequence>
<dbReference type="GO" id="GO:0052621">
    <property type="term" value="F:diguanylate cyclase activity"/>
    <property type="evidence" value="ECO:0007669"/>
    <property type="project" value="UniProtKB-EC"/>
</dbReference>
<evidence type="ECO:0000259" key="4">
    <source>
        <dbReference type="PROSITE" id="PS50887"/>
    </source>
</evidence>
<evidence type="ECO:0000256" key="3">
    <source>
        <dbReference type="SAM" id="Phobius"/>
    </source>
</evidence>
<protein>
    <recommendedName>
        <fullName evidence="1">diguanylate cyclase</fullName>
        <ecNumber evidence="1">2.7.7.65</ecNumber>
    </recommendedName>
</protein>
<comment type="catalytic activity">
    <reaction evidence="2">
        <text>2 GTP = 3',3'-c-di-GMP + 2 diphosphate</text>
        <dbReference type="Rhea" id="RHEA:24898"/>
        <dbReference type="ChEBI" id="CHEBI:33019"/>
        <dbReference type="ChEBI" id="CHEBI:37565"/>
        <dbReference type="ChEBI" id="CHEBI:58805"/>
        <dbReference type="EC" id="2.7.7.65"/>
    </reaction>
</comment>
<proteinExistence type="predicted"/>
<dbReference type="InterPro" id="IPR029787">
    <property type="entry name" value="Nucleotide_cyclase"/>
</dbReference>
<dbReference type="SMART" id="SM00267">
    <property type="entry name" value="GGDEF"/>
    <property type="match status" value="1"/>
</dbReference>
<dbReference type="KEGG" id="simp:C6571_10545"/>
<organism evidence="5 6">
    <name type="scientific">Simplicispira suum</name>
    <dbReference type="NCBI Taxonomy" id="2109915"/>
    <lineage>
        <taxon>Bacteria</taxon>
        <taxon>Pseudomonadati</taxon>
        <taxon>Pseudomonadota</taxon>
        <taxon>Betaproteobacteria</taxon>
        <taxon>Burkholderiales</taxon>
        <taxon>Comamonadaceae</taxon>
        <taxon>Simplicispira</taxon>
    </lineage>
</organism>
<feature type="transmembrane region" description="Helical" evidence="3">
    <location>
        <begin position="157"/>
        <end position="175"/>
    </location>
</feature>
<feature type="transmembrane region" description="Helical" evidence="3">
    <location>
        <begin position="53"/>
        <end position="71"/>
    </location>
</feature>
<reference evidence="5 6" key="1">
    <citation type="submission" date="2018-03" db="EMBL/GenBank/DDBJ databases">
        <title>Genome sequencing of Simplicispira sp.</title>
        <authorList>
            <person name="Kim S.-J."/>
            <person name="Heo J."/>
            <person name="Kwon S.-W."/>
        </authorList>
    </citation>
    <scope>NUCLEOTIDE SEQUENCE [LARGE SCALE GENOMIC DNA]</scope>
    <source>
        <strain evidence="5 6">SC1-8</strain>
    </source>
</reference>
<dbReference type="PANTHER" id="PTHR45138">
    <property type="entry name" value="REGULATORY COMPONENTS OF SENSORY TRANSDUCTION SYSTEM"/>
    <property type="match status" value="1"/>
</dbReference>
<keyword evidence="6" id="KW-1185">Reference proteome</keyword>
<gene>
    <name evidence="5" type="ORF">C6571_10545</name>
</gene>
<keyword evidence="3" id="KW-1133">Transmembrane helix</keyword>
<dbReference type="Proteomes" id="UP000239326">
    <property type="component" value="Chromosome"/>
</dbReference>
<evidence type="ECO:0000256" key="2">
    <source>
        <dbReference type="ARBA" id="ARBA00034247"/>
    </source>
</evidence>
<evidence type="ECO:0000256" key="1">
    <source>
        <dbReference type="ARBA" id="ARBA00012528"/>
    </source>
</evidence>
<keyword evidence="3" id="KW-0812">Transmembrane</keyword>
<evidence type="ECO:0000313" key="6">
    <source>
        <dbReference type="Proteomes" id="UP000239326"/>
    </source>
</evidence>
<feature type="transmembrane region" description="Helical" evidence="3">
    <location>
        <begin position="110"/>
        <end position="128"/>
    </location>
</feature>
<dbReference type="NCBIfam" id="TIGR00254">
    <property type="entry name" value="GGDEF"/>
    <property type="match status" value="1"/>
</dbReference>
<dbReference type="InterPro" id="IPR043128">
    <property type="entry name" value="Rev_trsase/Diguanyl_cyclase"/>
</dbReference>
<feature type="transmembrane region" description="Helical" evidence="3">
    <location>
        <begin position="77"/>
        <end position="98"/>
    </location>
</feature>
<dbReference type="PROSITE" id="PS50887">
    <property type="entry name" value="GGDEF"/>
    <property type="match status" value="1"/>
</dbReference>